<comment type="subcellular location">
    <subcellularLocation>
        <location evidence="1">Cell membrane</location>
        <topology evidence="1">Multi-pass membrane protein</topology>
    </subcellularLocation>
</comment>
<feature type="transmembrane region" description="Helical" evidence="6">
    <location>
        <begin position="446"/>
        <end position="465"/>
    </location>
</feature>
<evidence type="ECO:0000256" key="1">
    <source>
        <dbReference type="ARBA" id="ARBA00004651"/>
    </source>
</evidence>
<evidence type="ECO:0000256" key="5">
    <source>
        <dbReference type="ARBA" id="ARBA00023136"/>
    </source>
</evidence>
<evidence type="ECO:0000256" key="2">
    <source>
        <dbReference type="ARBA" id="ARBA00022475"/>
    </source>
</evidence>
<comment type="caution">
    <text evidence="7">The sequence shown here is derived from an EMBL/GenBank/DDBJ whole genome shotgun (WGS) entry which is preliminary data.</text>
</comment>
<feature type="transmembrane region" description="Helical" evidence="6">
    <location>
        <begin position="500"/>
        <end position="521"/>
    </location>
</feature>
<dbReference type="PANTHER" id="PTHR43652">
    <property type="entry name" value="BASIC AMINO ACID ANTIPORTER YFCC-RELATED"/>
    <property type="match status" value="1"/>
</dbReference>
<feature type="transmembrane region" description="Helical" evidence="6">
    <location>
        <begin position="338"/>
        <end position="361"/>
    </location>
</feature>
<feature type="transmembrane region" description="Helical" evidence="6">
    <location>
        <begin position="169"/>
        <end position="185"/>
    </location>
</feature>
<keyword evidence="5 6" id="KW-0472">Membrane</keyword>
<evidence type="ECO:0000256" key="6">
    <source>
        <dbReference type="SAM" id="Phobius"/>
    </source>
</evidence>
<dbReference type="GO" id="GO:0005886">
    <property type="term" value="C:plasma membrane"/>
    <property type="evidence" value="ECO:0007669"/>
    <property type="project" value="UniProtKB-SubCell"/>
</dbReference>
<dbReference type="Pfam" id="PF03606">
    <property type="entry name" value="DcuC"/>
    <property type="match status" value="1"/>
</dbReference>
<keyword evidence="2" id="KW-1003">Cell membrane</keyword>
<name>A0A511J6F7_9CELL</name>
<accession>A0A511J6F7</accession>
<feature type="transmembrane region" description="Helical" evidence="6">
    <location>
        <begin position="226"/>
        <end position="245"/>
    </location>
</feature>
<organism evidence="7 8">
    <name type="scientific">Cellulomonas composti</name>
    <dbReference type="NCBI Taxonomy" id="266130"/>
    <lineage>
        <taxon>Bacteria</taxon>
        <taxon>Bacillati</taxon>
        <taxon>Actinomycetota</taxon>
        <taxon>Actinomycetes</taxon>
        <taxon>Micrococcales</taxon>
        <taxon>Cellulomonadaceae</taxon>
        <taxon>Cellulomonas</taxon>
    </lineage>
</organism>
<dbReference type="InterPro" id="IPR018385">
    <property type="entry name" value="C4_dicarb_anaerob_car-like"/>
</dbReference>
<proteinExistence type="predicted"/>
<dbReference type="AlphaFoldDB" id="A0A511J6F7"/>
<evidence type="ECO:0000256" key="4">
    <source>
        <dbReference type="ARBA" id="ARBA00022989"/>
    </source>
</evidence>
<dbReference type="InterPro" id="IPR051679">
    <property type="entry name" value="DASS-Related_Transporters"/>
</dbReference>
<dbReference type="PANTHER" id="PTHR43652:SF6">
    <property type="entry name" value="ARGININE REPRESSOR"/>
    <property type="match status" value="1"/>
</dbReference>
<keyword evidence="3 6" id="KW-0812">Transmembrane</keyword>
<feature type="transmembrane region" description="Helical" evidence="6">
    <location>
        <begin position="102"/>
        <end position="124"/>
    </location>
</feature>
<dbReference type="OrthoDB" id="9342495at2"/>
<dbReference type="EMBL" id="BJWG01000001">
    <property type="protein sequence ID" value="GEL93577.1"/>
    <property type="molecule type" value="Genomic_DNA"/>
</dbReference>
<keyword evidence="4 6" id="KW-1133">Transmembrane helix</keyword>
<feature type="transmembrane region" description="Helical" evidence="6">
    <location>
        <begin position="413"/>
        <end position="434"/>
    </location>
</feature>
<sequence length="522" mass="55097">MSTTTEQQAPTEPKRRRGFSFPSAVTTLGIVTVLVWIAAIFIPSGRYTHDDQGAPIPGSFENIPSPLDAWGRVQELILSPVNGLYGIVDGDTGFVNTENVGWMFGSIGVVMFIMALGAFISVSFSTRSLEVAVSRLGDRLQSRGWLLIVVIMVLFSLLGSTMGFSVETFGFYPLLIPLFLALGYDRMVTAATIILGALTGSMASTVNPFSIGVASGEAGVSIGDGIVLRVVLWVVLTTMAVLFVLRYAAKVRRDASASVVGFVEPDEGEDADAPPPVAPGTKLTRTQVWVLVITAFTFALMVFSVVPWSSIFGGASVDPEDALLHAASVEPYWFELGWWFPQLTMLFIVAALVVGVVARMGEGKIVSLIGRGAADMIGPAIVILLARGVSVIMTNTDTIDTVLHAMENIVSGASAAMFAMLVTIVNIPLAFLIPSSSGHATLAMPLLAPLGNFAGVSPSLVITAFQMGHGWMLLFAPTNAVVVGGLAIARVGYDKYLKFIWPLLAANLVVVLVIVGVAAAAG</sequence>
<dbReference type="Proteomes" id="UP000321720">
    <property type="component" value="Unassembled WGS sequence"/>
</dbReference>
<dbReference type="RefSeq" id="WP_146841166.1">
    <property type="nucleotide sequence ID" value="NZ_BJWG01000001.1"/>
</dbReference>
<evidence type="ECO:0000313" key="8">
    <source>
        <dbReference type="Proteomes" id="UP000321720"/>
    </source>
</evidence>
<gene>
    <name evidence="7" type="ORF">CCO02nite_02350</name>
</gene>
<feature type="transmembrane region" description="Helical" evidence="6">
    <location>
        <begin position="373"/>
        <end position="393"/>
    </location>
</feature>
<feature type="transmembrane region" description="Helical" evidence="6">
    <location>
        <begin position="145"/>
        <end position="163"/>
    </location>
</feature>
<protein>
    <submittedName>
        <fullName evidence="7">C4-dicarboxylate ABC transporter</fullName>
    </submittedName>
</protein>
<evidence type="ECO:0000313" key="7">
    <source>
        <dbReference type="EMBL" id="GEL93577.1"/>
    </source>
</evidence>
<feature type="transmembrane region" description="Helical" evidence="6">
    <location>
        <begin position="288"/>
        <end position="308"/>
    </location>
</feature>
<reference evidence="7 8" key="1">
    <citation type="submission" date="2019-07" db="EMBL/GenBank/DDBJ databases">
        <title>Whole genome shotgun sequence of Cellulomonas composti NBRC 100758.</title>
        <authorList>
            <person name="Hosoyama A."/>
            <person name="Uohara A."/>
            <person name="Ohji S."/>
            <person name="Ichikawa N."/>
        </authorList>
    </citation>
    <scope>NUCLEOTIDE SEQUENCE [LARGE SCALE GENOMIC DNA]</scope>
    <source>
        <strain evidence="7 8">NBRC 100758</strain>
    </source>
</reference>
<evidence type="ECO:0000256" key="3">
    <source>
        <dbReference type="ARBA" id="ARBA00022692"/>
    </source>
</evidence>
<keyword evidence="8" id="KW-1185">Reference proteome</keyword>
<feature type="transmembrane region" description="Helical" evidence="6">
    <location>
        <begin position="21"/>
        <end position="42"/>
    </location>
</feature>
<feature type="transmembrane region" description="Helical" evidence="6">
    <location>
        <begin position="471"/>
        <end position="493"/>
    </location>
</feature>
<feature type="transmembrane region" description="Helical" evidence="6">
    <location>
        <begin position="192"/>
        <end position="214"/>
    </location>
</feature>